<comment type="similarity">
    <text evidence="9">Belongs to the TatA/E family.</text>
</comment>
<comment type="caution">
    <text evidence="11">The sequence shown here is derived from an EMBL/GenBank/DDBJ whole genome shotgun (WGS) entry which is preliminary data.</text>
</comment>
<evidence type="ECO:0000256" key="5">
    <source>
        <dbReference type="ARBA" id="ARBA00022927"/>
    </source>
</evidence>
<feature type="region of interest" description="Disordered" evidence="10">
    <location>
        <begin position="48"/>
        <end position="67"/>
    </location>
</feature>
<evidence type="ECO:0000256" key="2">
    <source>
        <dbReference type="ARBA" id="ARBA00022448"/>
    </source>
</evidence>
<keyword evidence="12" id="KW-1185">Reference proteome</keyword>
<dbReference type="InterPro" id="IPR006312">
    <property type="entry name" value="TatA/E"/>
</dbReference>
<dbReference type="Gene3D" id="1.20.5.3310">
    <property type="match status" value="1"/>
</dbReference>
<accession>A0A2P4UNT3</accession>
<keyword evidence="8 9" id="KW-0472">Membrane</keyword>
<gene>
    <name evidence="9" type="primary">tatA</name>
    <name evidence="11" type="ORF">BTM25_11100</name>
</gene>
<evidence type="ECO:0000256" key="3">
    <source>
        <dbReference type="ARBA" id="ARBA00022475"/>
    </source>
</evidence>
<dbReference type="GO" id="GO:0043953">
    <property type="term" value="P:protein transport by the Tat complex"/>
    <property type="evidence" value="ECO:0007669"/>
    <property type="project" value="UniProtKB-UniRule"/>
</dbReference>
<feature type="transmembrane region" description="Helical" evidence="9">
    <location>
        <begin position="6"/>
        <end position="23"/>
    </location>
</feature>
<comment type="function">
    <text evidence="9">Part of the twin-arginine translocation (Tat) system that transports large folded proteins containing a characteristic twin-arginine motif in their signal peptide across membranes. TatA could form the protein-conducting channel of the Tat system.</text>
</comment>
<evidence type="ECO:0000256" key="1">
    <source>
        <dbReference type="ARBA" id="ARBA00004162"/>
    </source>
</evidence>
<comment type="subcellular location">
    <subcellularLocation>
        <location evidence="1 9">Cell membrane</location>
        <topology evidence="1 9">Single-pass membrane protein</topology>
    </subcellularLocation>
</comment>
<dbReference type="RefSeq" id="WP_205647972.1">
    <property type="nucleotide sequence ID" value="NZ_MTBP01000001.1"/>
</dbReference>
<keyword evidence="2 9" id="KW-0813">Transport</keyword>
<dbReference type="HAMAP" id="MF_00236">
    <property type="entry name" value="TatA_E"/>
    <property type="match status" value="1"/>
</dbReference>
<reference evidence="11 12" key="1">
    <citation type="journal article" date="2017" name="Chemistry">
        <title>Isolation, Biosynthesis and Chemical Modifications of Rubterolones A-F: Rare Tropolone Alkaloids from Actinomadura sp. 5-2.</title>
        <authorList>
            <person name="Guo H."/>
            <person name="Benndorf R."/>
            <person name="Leichnitz D."/>
            <person name="Klassen J.L."/>
            <person name="Vollmers J."/>
            <person name="Gorls H."/>
            <person name="Steinacker M."/>
            <person name="Weigel C."/>
            <person name="Dahse H.M."/>
            <person name="Kaster A.K."/>
            <person name="de Beer Z.W."/>
            <person name="Poulsen M."/>
            <person name="Beemelmanns C."/>
        </authorList>
    </citation>
    <scope>NUCLEOTIDE SEQUENCE [LARGE SCALE GENOMIC DNA]</scope>
    <source>
        <strain evidence="11 12">5-2</strain>
    </source>
</reference>
<name>A0A2P4UNT3_9ACTN</name>
<keyword evidence="4 9" id="KW-0812">Transmembrane</keyword>
<dbReference type="Proteomes" id="UP000242367">
    <property type="component" value="Unassembled WGS sequence"/>
</dbReference>
<evidence type="ECO:0000256" key="8">
    <source>
        <dbReference type="ARBA" id="ARBA00023136"/>
    </source>
</evidence>
<proteinExistence type="inferred from homology"/>
<keyword evidence="6 9" id="KW-1133">Transmembrane helix</keyword>
<organism evidence="11 12">
    <name type="scientific">Actinomadura rubteroloni</name>
    <dbReference type="NCBI Taxonomy" id="1926885"/>
    <lineage>
        <taxon>Bacteria</taxon>
        <taxon>Bacillati</taxon>
        <taxon>Actinomycetota</taxon>
        <taxon>Actinomycetes</taxon>
        <taxon>Streptosporangiales</taxon>
        <taxon>Thermomonosporaceae</taxon>
        <taxon>Actinomadura</taxon>
    </lineage>
</organism>
<evidence type="ECO:0000256" key="9">
    <source>
        <dbReference type="HAMAP-Rule" id="MF_00236"/>
    </source>
</evidence>
<dbReference type="PANTHER" id="PTHR42982:SF8">
    <property type="entry name" value="SEC-INDEPENDENT PROTEIN TRANSLOCASE PROTEIN TATA"/>
    <property type="match status" value="1"/>
</dbReference>
<evidence type="ECO:0000256" key="7">
    <source>
        <dbReference type="ARBA" id="ARBA00023010"/>
    </source>
</evidence>
<evidence type="ECO:0000256" key="4">
    <source>
        <dbReference type="ARBA" id="ARBA00022692"/>
    </source>
</evidence>
<dbReference type="PANTHER" id="PTHR42982">
    <property type="entry name" value="SEC-INDEPENDENT PROTEIN TRANSLOCASE PROTEIN TATA"/>
    <property type="match status" value="1"/>
</dbReference>
<dbReference type="InterPro" id="IPR003369">
    <property type="entry name" value="TatA/B/E"/>
</dbReference>
<protein>
    <recommendedName>
        <fullName evidence="9">Sec-independent protein translocase protein TatA</fullName>
    </recommendedName>
</protein>
<dbReference type="AlphaFoldDB" id="A0A2P4UNT3"/>
<dbReference type="EMBL" id="MTBP01000001">
    <property type="protein sequence ID" value="POM26706.1"/>
    <property type="molecule type" value="Genomic_DNA"/>
</dbReference>
<keyword evidence="3 9" id="KW-1003">Cell membrane</keyword>
<evidence type="ECO:0000256" key="6">
    <source>
        <dbReference type="ARBA" id="ARBA00022989"/>
    </source>
</evidence>
<sequence>MIGEFSPAHWLIVGLVVVLLVGSKKLPDTARALGRSMRILKAETRGIREDDDVPAVDPTPEDQRERAARLRAEAALLDAAEDPRAS</sequence>
<dbReference type="Pfam" id="PF02416">
    <property type="entry name" value="TatA_B_E"/>
    <property type="match status" value="1"/>
</dbReference>
<dbReference type="GO" id="GO:0008320">
    <property type="term" value="F:protein transmembrane transporter activity"/>
    <property type="evidence" value="ECO:0007669"/>
    <property type="project" value="UniProtKB-UniRule"/>
</dbReference>
<comment type="subunit">
    <text evidence="9">The Tat system comprises two distinct complexes: a TatABC complex, containing multiple copies of TatA, TatB and TatC subunits, and a separate TatA complex, containing only TatA subunits. Substrates initially bind to the TatABC complex, which probably triggers association of the separate TatA complex to form the active translocon.</text>
</comment>
<evidence type="ECO:0000313" key="11">
    <source>
        <dbReference type="EMBL" id="POM26706.1"/>
    </source>
</evidence>
<dbReference type="GO" id="GO:0033281">
    <property type="term" value="C:TAT protein transport complex"/>
    <property type="evidence" value="ECO:0007669"/>
    <property type="project" value="UniProtKB-UniRule"/>
</dbReference>
<keyword evidence="5 9" id="KW-0653">Protein transport</keyword>
<evidence type="ECO:0000313" key="12">
    <source>
        <dbReference type="Proteomes" id="UP000242367"/>
    </source>
</evidence>
<dbReference type="NCBIfam" id="NF001854">
    <property type="entry name" value="PRK00575.1"/>
    <property type="match status" value="1"/>
</dbReference>
<evidence type="ECO:0000256" key="10">
    <source>
        <dbReference type="SAM" id="MobiDB-lite"/>
    </source>
</evidence>
<keyword evidence="7 9" id="KW-0811">Translocation</keyword>